<dbReference type="PIRSF" id="PIRSF006324">
    <property type="entry name" value="LeuE"/>
    <property type="match status" value="1"/>
</dbReference>
<evidence type="ECO:0000256" key="1">
    <source>
        <dbReference type="ARBA" id="ARBA00004651"/>
    </source>
</evidence>
<dbReference type="EMBL" id="QCZH01000002">
    <property type="protein sequence ID" value="PWA11018.1"/>
    <property type="molecule type" value="Genomic_DNA"/>
</dbReference>
<organism evidence="7 8">
    <name type="scientific">Flavobacterium laiguense</name>
    <dbReference type="NCBI Taxonomy" id="2169409"/>
    <lineage>
        <taxon>Bacteria</taxon>
        <taxon>Pseudomonadati</taxon>
        <taxon>Bacteroidota</taxon>
        <taxon>Flavobacteriia</taxon>
        <taxon>Flavobacteriales</taxon>
        <taxon>Flavobacteriaceae</taxon>
        <taxon>Flavobacterium</taxon>
    </lineage>
</organism>
<dbReference type="GO" id="GO:0005886">
    <property type="term" value="C:plasma membrane"/>
    <property type="evidence" value="ECO:0007669"/>
    <property type="project" value="UniProtKB-SubCell"/>
</dbReference>
<feature type="transmembrane region" description="Helical" evidence="6">
    <location>
        <begin position="152"/>
        <end position="177"/>
    </location>
</feature>
<name>A0A2U1K224_9FLAO</name>
<dbReference type="RefSeq" id="WP_116760859.1">
    <property type="nucleotide sequence ID" value="NZ_QCZH01000002.1"/>
</dbReference>
<evidence type="ECO:0000256" key="3">
    <source>
        <dbReference type="ARBA" id="ARBA00022692"/>
    </source>
</evidence>
<evidence type="ECO:0000313" key="8">
    <source>
        <dbReference type="Proteomes" id="UP000245618"/>
    </source>
</evidence>
<evidence type="ECO:0000256" key="5">
    <source>
        <dbReference type="ARBA" id="ARBA00023136"/>
    </source>
</evidence>
<keyword evidence="2" id="KW-1003">Cell membrane</keyword>
<dbReference type="Pfam" id="PF01810">
    <property type="entry name" value="LysE"/>
    <property type="match status" value="1"/>
</dbReference>
<comment type="subcellular location">
    <subcellularLocation>
        <location evidence="1">Cell membrane</location>
        <topology evidence="1">Multi-pass membrane protein</topology>
    </subcellularLocation>
</comment>
<feature type="transmembrane region" description="Helical" evidence="6">
    <location>
        <begin position="66"/>
        <end position="86"/>
    </location>
</feature>
<sequence length="211" mass="22934">MTGIIHYETFILTGILLNITPGNDTIFIISRSMAQGKKAGFMSVLGIATGSLIHTTLAAFGLSMIIAKSILVFSIIKYAGAAYLLYIGYQMLTDKTSLNTDVSFAEKTINLKKIYRDGVITNVLNPKVALFFISFLPQFIDSSVSNTVLPFLKLGITFTITGTIWCLILANFASFLFSKLKHNKTLSNYINKTCGAVLIALGIKVALSGKN</sequence>
<dbReference type="OrthoDB" id="9784202at2"/>
<dbReference type="AlphaFoldDB" id="A0A2U1K224"/>
<keyword evidence="4 6" id="KW-1133">Transmembrane helix</keyword>
<dbReference type="PANTHER" id="PTHR30086">
    <property type="entry name" value="ARGININE EXPORTER PROTEIN ARGO"/>
    <property type="match status" value="1"/>
</dbReference>
<reference evidence="7 8" key="1">
    <citation type="submission" date="2018-04" db="EMBL/GenBank/DDBJ databases">
        <title>Flavobacterium sp. nov., isolated from glacier ice.</title>
        <authorList>
            <person name="Liu Q."/>
            <person name="Xin Y.-H."/>
        </authorList>
    </citation>
    <scope>NUCLEOTIDE SEQUENCE [LARGE SCALE GENOMIC DNA]</scope>
    <source>
        <strain evidence="7 8">LB2P30</strain>
    </source>
</reference>
<dbReference type="PANTHER" id="PTHR30086:SF20">
    <property type="entry name" value="ARGININE EXPORTER PROTEIN ARGO-RELATED"/>
    <property type="match status" value="1"/>
</dbReference>
<feature type="transmembrane region" description="Helical" evidence="6">
    <location>
        <begin position="39"/>
        <end position="60"/>
    </location>
</feature>
<keyword evidence="3 6" id="KW-0812">Transmembrane</keyword>
<feature type="transmembrane region" description="Helical" evidence="6">
    <location>
        <begin position="119"/>
        <end position="140"/>
    </location>
</feature>
<evidence type="ECO:0000256" key="6">
    <source>
        <dbReference type="SAM" id="Phobius"/>
    </source>
</evidence>
<keyword evidence="5 6" id="KW-0472">Membrane</keyword>
<dbReference type="InterPro" id="IPR001123">
    <property type="entry name" value="LeuE-type"/>
</dbReference>
<dbReference type="Proteomes" id="UP000245618">
    <property type="component" value="Unassembled WGS sequence"/>
</dbReference>
<evidence type="ECO:0000313" key="7">
    <source>
        <dbReference type="EMBL" id="PWA11018.1"/>
    </source>
</evidence>
<proteinExistence type="predicted"/>
<dbReference type="GO" id="GO:0015171">
    <property type="term" value="F:amino acid transmembrane transporter activity"/>
    <property type="evidence" value="ECO:0007669"/>
    <property type="project" value="TreeGrafter"/>
</dbReference>
<gene>
    <name evidence="7" type="ORF">DB891_04080</name>
</gene>
<keyword evidence="8" id="KW-1185">Reference proteome</keyword>
<evidence type="ECO:0000256" key="2">
    <source>
        <dbReference type="ARBA" id="ARBA00022475"/>
    </source>
</evidence>
<accession>A0A2U1K224</accession>
<protein>
    <submittedName>
        <fullName evidence="7">Homoserine lactone transporter</fullName>
    </submittedName>
</protein>
<comment type="caution">
    <text evidence="7">The sequence shown here is derived from an EMBL/GenBank/DDBJ whole genome shotgun (WGS) entry which is preliminary data.</text>
</comment>
<evidence type="ECO:0000256" key="4">
    <source>
        <dbReference type="ARBA" id="ARBA00022989"/>
    </source>
</evidence>